<name>A0A7Y9F254_9ACTN</name>
<dbReference type="AlphaFoldDB" id="A0A7Y9F254"/>
<evidence type="ECO:0000256" key="1">
    <source>
        <dbReference type="SAM" id="SignalP"/>
    </source>
</evidence>
<evidence type="ECO:0000313" key="2">
    <source>
        <dbReference type="EMBL" id="NYD58242.1"/>
    </source>
</evidence>
<proteinExistence type="predicted"/>
<evidence type="ECO:0000313" key="3">
    <source>
        <dbReference type="Proteomes" id="UP000516957"/>
    </source>
</evidence>
<reference evidence="2 3" key="1">
    <citation type="submission" date="2020-07" db="EMBL/GenBank/DDBJ databases">
        <title>Sequencing the genomes of 1000 actinobacteria strains.</title>
        <authorList>
            <person name="Klenk H.-P."/>
        </authorList>
    </citation>
    <scope>NUCLEOTIDE SEQUENCE [LARGE SCALE GENOMIC DNA]</scope>
    <source>
        <strain evidence="2 3">DSM 18965</strain>
    </source>
</reference>
<keyword evidence="3" id="KW-1185">Reference proteome</keyword>
<protein>
    <submittedName>
        <fullName evidence="2">Uncharacterized protein</fullName>
    </submittedName>
</protein>
<keyword evidence="1" id="KW-0732">Signal</keyword>
<dbReference type="Proteomes" id="UP000516957">
    <property type="component" value="Unassembled WGS sequence"/>
</dbReference>
<comment type="caution">
    <text evidence="2">The sequence shown here is derived from an EMBL/GenBank/DDBJ whole genome shotgun (WGS) entry which is preliminary data.</text>
</comment>
<dbReference type="RefSeq" id="WP_179615888.1">
    <property type="nucleotide sequence ID" value="NZ_CP059163.1"/>
</dbReference>
<feature type="chain" id="PRO_5039345026" evidence="1">
    <location>
        <begin position="28"/>
        <end position="128"/>
    </location>
</feature>
<accession>A0A7Y9F254</accession>
<sequence length="128" mass="13273">MSCSLTRRVRLLLAVVLLTLTPVVAVAGPAQAAPKPLICKARVSDSTPKQYTNVNVTVNTGQANAAVKTVAHYKTTDTTKSGKSGKKGFAVLTYYISGATAGYKVVVNVTVSNGSATRTCATSFTPHA</sequence>
<dbReference type="EMBL" id="JACCBE010000001">
    <property type="protein sequence ID" value="NYD58242.1"/>
    <property type="molecule type" value="Genomic_DNA"/>
</dbReference>
<organism evidence="2 3">
    <name type="scientific">Nocardioides marinisabuli</name>
    <dbReference type="NCBI Taxonomy" id="419476"/>
    <lineage>
        <taxon>Bacteria</taxon>
        <taxon>Bacillati</taxon>
        <taxon>Actinomycetota</taxon>
        <taxon>Actinomycetes</taxon>
        <taxon>Propionibacteriales</taxon>
        <taxon>Nocardioidaceae</taxon>
        <taxon>Nocardioides</taxon>
    </lineage>
</organism>
<feature type="signal peptide" evidence="1">
    <location>
        <begin position="1"/>
        <end position="27"/>
    </location>
</feature>
<gene>
    <name evidence="2" type="ORF">BKA08_002480</name>
</gene>